<protein>
    <submittedName>
        <fullName evidence="3">Uncharacterized protein</fullName>
    </submittedName>
</protein>
<feature type="region of interest" description="Disordered" evidence="1">
    <location>
        <begin position="36"/>
        <end position="62"/>
    </location>
</feature>
<evidence type="ECO:0000313" key="4">
    <source>
        <dbReference type="Proteomes" id="UP001152759"/>
    </source>
</evidence>
<dbReference type="Proteomes" id="UP001152759">
    <property type="component" value="Chromosome 5"/>
</dbReference>
<evidence type="ECO:0000313" key="3">
    <source>
        <dbReference type="EMBL" id="CAH0390642.1"/>
    </source>
</evidence>
<accession>A0A9P0F3N5</accession>
<feature type="chain" id="PRO_5040148031" evidence="2">
    <location>
        <begin position="17"/>
        <end position="309"/>
    </location>
</feature>
<gene>
    <name evidence="3" type="ORF">BEMITA_LOCUS9345</name>
</gene>
<dbReference type="AlphaFoldDB" id="A0A9P0F3N5"/>
<name>A0A9P0F3N5_BEMTA</name>
<organism evidence="3 4">
    <name type="scientific">Bemisia tabaci</name>
    <name type="common">Sweetpotato whitefly</name>
    <name type="synonym">Aleurodes tabaci</name>
    <dbReference type="NCBI Taxonomy" id="7038"/>
    <lineage>
        <taxon>Eukaryota</taxon>
        <taxon>Metazoa</taxon>
        <taxon>Ecdysozoa</taxon>
        <taxon>Arthropoda</taxon>
        <taxon>Hexapoda</taxon>
        <taxon>Insecta</taxon>
        <taxon>Pterygota</taxon>
        <taxon>Neoptera</taxon>
        <taxon>Paraneoptera</taxon>
        <taxon>Hemiptera</taxon>
        <taxon>Sternorrhyncha</taxon>
        <taxon>Aleyrodoidea</taxon>
        <taxon>Aleyrodidae</taxon>
        <taxon>Aleyrodinae</taxon>
        <taxon>Bemisia</taxon>
    </lineage>
</organism>
<proteinExistence type="predicted"/>
<evidence type="ECO:0000256" key="1">
    <source>
        <dbReference type="SAM" id="MobiDB-lite"/>
    </source>
</evidence>
<feature type="signal peptide" evidence="2">
    <location>
        <begin position="1"/>
        <end position="16"/>
    </location>
</feature>
<sequence>MLRGVILLMVVCFIDGSPTEDAAGAESSSLPLALPVSRPGAGAGAGGERVSGGGGDPGQVKSAVTTSKLPAFPLPIFGEDPRPSPGDTRKLMRVPKNLVRGLKEAMEAVRRKQETLIAHLECSLGAGAVEACDAQAQRPPEVKLDWTTYVADDQTPYLLEINHFFKGNPVDLPLEIVTPVMQMFNGAVTEIYIKQRYISSLFEQAVCSISRTCEKPKPTRKPYLKEEDRDRIFPSIYEWVSNLFQFQLPKPPVFAPPSYFANLKPCRNETISGSYNNGTGFYYSQVLEYGKNCTQYQHSSNSVASPEGE</sequence>
<keyword evidence="2" id="KW-0732">Signal</keyword>
<dbReference type="EMBL" id="OU963866">
    <property type="protein sequence ID" value="CAH0390642.1"/>
    <property type="molecule type" value="Genomic_DNA"/>
</dbReference>
<feature type="compositionally biased region" description="Gly residues" evidence="1">
    <location>
        <begin position="41"/>
        <end position="57"/>
    </location>
</feature>
<evidence type="ECO:0000256" key="2">
    <source>
        <dbReference type="SAM" id="SignalP"/>
    </source>
</evidence>
<keyword evidence="4" id="KW-1185">Reference proteome</keyword>
<reference evidence="3" key="1">
    <citation type="submission" date="2021-12" db="EMBL/GenBank/DDBJ databases">
        <authorList>
            <person name="King R."/>
        </authorList>
    </citation>
    <scope>NUCLEOTIDE SEQUENCE</scope>
</reference>